<dbReference type="Pfam" id="PF00300">
    <property type="entry name" value="His_Phos_1"/>
    <property type="match status" value="1"/>
</dbReference>
<dbReference type="SMART" id="SM00855">
    <property type="entry name" value="PGAM"/>
    <property type="match status" value="1"/>
</dbReference>
<sequence length="577" mass="56795">MSFVLVAPDMLATAAADVVQIGSAVSAGNLAAAIPTTEVMAAAADEVSGAIAALFGANAQEYQAAAAQAATFHEQFVRALSEAGASYASAEATIVTGLSSTVADGFQTAVYGPIRAAGQAWISSPAGEVVDPVINAPTEALFGRGLISNGAAGTAAHPNGGAGGILFGDGGPGYTPTGGIGAVAGGIGGDAGLIGNGGLGGNGFGGGTGGMGGTGGWLMGNGGGGGVGGVGGVGGQALFFGNGGAGGGSALGGRAGLFIGEPGTGWVADPGNGQSIVIDFVRHGQAASNVAELIDTNVPGPPLTAEGHLQADIIAGQLFAKGPYAGIFDSELLRTQQTAAPLAALYGITDVPALSGLNEISAGIFDGLQQITPAGLLYLIGPMAWTLGYPIVPMLTPGSLDFNGVVFNQDFTHAMDTMYSAALANPVLAANGKITDVAYSSAFTIGVGTMMNVDNPDPLLLLTHPLPNTGVVEVQGSPANGWTMVSWGGIPVAPATLPTQLFVDVRNLITAPQYAGWDIFYSLFTGNPTTILTAVRDGIEEVGGAVINFPIEVTEDVVNAISGATDGLTAGVPSLVG</sequence>
<proteinExistence type="predicted"/>
<protein>
    <submittedName>
        <fullName evidence="2">PE-PGRS family protein</fullName>
    </submittedName>
</protein>
<evidence type="ECO:0000259" key="1">
    <source>
        <dbReference type="Pfam" id="PF00934"/>
    </source>
</evidence>
<organism evidence="2 3">
    <name type="scientific">Mycobacterium ulcerans subsp. shinshuense</name>
    <dbReference type="NCBI Taxonomy" id="1124626"/>
    <lineage>
        <taxon>Bacteria</taxon>
        <taxon>Bacillati</taxon>
        <taxon>Actinomycetota</taxon>
        <taxon>Actinomycetes</taxon>
        <taxon>Mycobacteriales</taxon>
        <taxon>Mycobacteriaceae</taxon>
        <taxon>Mycobacterium</taxon>
        <taxon>Mycobacterium ulcerans group</taxon>
    </lineage>
</organism>
<name>A0A1B4XYI7_MYCUL</name>
<dbReference type="InterPro" id="IPR013078">
    <property type="entry name" value="His_Pase_superF_clade-1"/>
</dbReference>
<dbReference type="InterPro" id="IPR029033">
    <property type="entry name" value="His_PPase_superfam"/>
</dbReference>
<dbReference type="Pfam" id="PF00934">
    <property type="entry name" value="PE"/>
    <property type="match status" value="1"/>
</dbReference>
<dbReference type="Gene3D" id="3.40.50.1240">
    <property type="entry name" value="Phosphoglycerate mutase-like"/>
    <property type="match status" value="1"/>
</dbReference>
<dbReference type="CDD" id="cd07067">
    <property type="entry name" value="HP_PGM_like"/>
    <property type="match status" value="1"/>
</dbReference>
<dbReference type="RefSeq" id="WP_096369669.1">
    <property type="nucleotide sequence ID" value="NZ_AP017624.1"/>
</dbReference>
<dbReference type="InterPro" id="IPR000084">
    <property type="entry name" value="PE-PGRS_N"/>
</dbReference>
<evidence type="ECO:0000313" key="2">
    <source>
        <dbReference type="EMBL" id="BAV39857.1"/>
    </source>
</evidence>
<dbReference type="SUPFAM" id="SSF53254">
    <property type="entry name" value="Phosphoglycerate mutase-like"/>
    <property type="match status" value="1"/>
</dbReference>
<dbReference type="Proteomes" id="UP000218067">
    <property type="component" value="Chromosome"/>
</dbReference>
<dbReference type="Pfam" id="PF21526">
    <property type="entry name" value="PGRS"/>
    <property type="match status" value="1"/>
</dbReference>
<feature type="domain" description="PE" evidence="1">
    <location>
        <begin position="4"/>
        <end position="93"/>
    </location>
</feature>
<accession>A0A1B4XYI7</accession>
<dbReference type="EMBL" id="AP017624">
    <property type="protein sequence ID" value="BAV39857.1"/>
    <property type="molecule type" value="Genomic_DNA"/>
</dbReference>
<evidence type="ECO:0000313" key="3">
    <source>
        <dbReference type="Proteomes" id="UP000218067"/>
    </source>
</evidence>
<dbReference type="GeneID" id="93435152"/>
<dbReference type="InterPro" id="IPR038332">
    <property type="entry name" value="PPE_sf"/>
</dbReference>
<dbReference type="SUPFAM" id="SSF140459">
    <property type="entry name" value="PE/PPE dimer-like"/>
    <property type="match status" value="1"/>
</dbReference>
<dbReference type="AlphaFoldDB" id="A0A1B4XYI7"/>
<dbReference type="InterPro" id="IPR048996">
    <property type="entry name" value="PGRS_rpt"/>
</dbReference>
<gene>
    <name evidence="2" type="ORF">SHTP_0480</name>
</gene>
<dbReference type="Gene3D" id="1.10.287.850">
    <property type="entry name" value="HP0062-like domain"/>
    <property type="match status" value="1"/>
</dbReference>
<reference evidence="2 3" key="1">
    <citation type="submission" date="2016-08" db="EMBL/GenBank/DDBJ databases">
        <title>Complete genome sequence of Mycobacterium shinshuense, a subspecies of M. ulcerans.</title>
        <authorList>
            <person name="Yoshida M."/>
            <person name="Ogura Y."/>
            <person name="Hayashi T."/>
            <person name="Hoshino Y."/>
        </authorList>
    </citation>
    <scope>NUCLEOTIDE SEQUENCE [LARGE SCALE GENOMIC DNA]</scope>
    <source>
        <strain evidence="3">ATCC 33728</strain>
    </source>
</reference>